<sequence>MSGFLRRLSPRHADALRPAAPLRALATDRAAPMLATPEDPADVMDRDAVAPAAAHAVGIETPSRPTATNASSRNPVTGPAHVMSVAPGPSVDASAPGQWVEPVRAAPTGFRAPGFDAVTNGSAHERTAIEAHTGSALPRPPAPTAFPRMSDSAPRAPLSSSIDVRPQAHAPPPLSASTVARLETASATSTPPTIHLHIDRIEVRAAARPAAAPPTRPRARPEPQSLHDYLHGKRRG</sequence>
<comment type="caution">
    <text evidence="2">The sequence shown here is derived from an EMBL/GenBank/DDBJ whole genome shotgun (WGS) entry which is preliminary data.</text>
</comment>
<protein>
    <submittedName>
        <fullName evidence="2">Uncharacterized protein</fullName>
    </submittedName>
</protein>
<keyword evidence="3" id="KW-1185">Reference proteome</keyword>
<dbReference type="Proteomes" id="UP000324973">
    <property type="component" value="Unassembled WGS sequence"/>
</dbReference>
<feature type="region of interest" description="Disordered" evidence="1">
    <location>
        <begin position="131"/>
        <end position="236"/>
    </location>
</feature>
<dbReference type="EMBL" id="VTFT01000002">
    <property type="protein sequence ID" value="TYT23827.1"/>
    <property type="molecule type" value="Genomic_DNA"/>
</dbReference>
<feature type="region of interest" description="Disordered" evidence="1">
    <location>
        <begin position="56"/>
        <end position="76"/>
    </location>
</feature>
<evidence type="ECO:0000313" key="2">
    <source>
        <dbReference type="EMBL" id="TYT23827.1"/>
    </source>
</evidence>
<gene>
    <name evidence="2" type="ORF">FZO89_16555</name>
</gene>
<feature type="compositionally biased region" description="Polar residues" evidence="1">
    <location>
        <begin position="63"/>
        <end position="75"/>
    </location>
</feature>
<organism evidence="2 3">
    <name type="scientific">Luteimonas viscosa</name>
    <dbReference type="NCBI Taxonomy" id="1132694"/>
    <lineage>
        <taxon>Bacteria</taxon>
        <taxon>Pseudomonadati</taxon>
        <taxon>Pseudomonadota</taxon>
        <taxon>Gammaproteobacteria</taxon>
        <taxon>Lysobacterales</taxon>
        <taxon>Lysobacteraceae</taxon>
        <taxon>Luteimonas</taxon>
    </lineage>
</organism>
<reference evidence="2 3" key="1">
    <citation type="submission" date="2019-08" db="EMBL/GenBank/DDBJ databases">
        <title>Luteimonas viscosus sp. nov., isolated from soil of a sunflower field.</title>
        <authorList>
            <person name="Jianli Z."/>
            <person name="Ying Z."/>
        </authorList>
    </citation>
    <scope>NUCLEOTIDE SEQUENCE [LARGE SCALE GENOMIC DNA]</scope>
    <source>
        <strain evidence="2 3">XBU10</strain>
    </source>
</reference>
<accession>A0A5D4XGS0</accession>
<name>A0A5D4XGS0_9GAMM</name>
<feature type="compositionally biased region" description="Low complexity" evidence="1">
    <location>
        <begin position="16"/>
        <end position="32"/>
    </location>
</feature>
<evidence type="ECO:0000256" key="1">
    <source>
        <dbReference type="SAM" id="MobiDB-lite"/>
    </source>
</evidence>
<dbReference type="RefSeq" id="WP_149104527.1">
    <property type="nucleotide sequence ID" value="NZ_VTFT01000002.1"/>
</dbReference>
<evidence type="ECO:0000313" key="3">
    <source>
        <dbReference type="Proteomes" id="UP000324973"/>
    </source>
</evidence>
<proteinExistence type="predicted"/>
<feature type="compositionally biased region" description="Basic and acidic residues" evidence="1">
    <location>
        <begin position="196"/>
        <end position="205"/>
    </location>
</feature>
<dbReference type="AlphaFoldDB" id="A0A5D4XGS0"/>
<feature type="region of interest" description="Disordered" evidence="1">
    <location>
        <begin position="1"/>
        <end position="41"/>
    </location>
</feature>